<feature type="domain" description="Cyclin-like" evidence="5">
    <location>
        <begin position="122"/>
        <end position="204"/>
    </location>
</feature>
<evidence type="ECO:0000256" key="2">
    <source>
        <dbReference type="ARBA" id="ARBA00023127"/>
    </source>
</evidence>
<dbReference type="Pfam" id="PF00134">
    <property type="entry name" value="Cyclin_N"/>
    <property type="match status" value="1"/>
</dbReference>
<dbReference type="InterPro" id="IPR039361">
    <property type="entry name" value="Cyclin"/>
</dbReference>
<dbReference type="Pfam" id="PF02984">
    <property type="entry name" value="Cyclin_C"/>
    <property type="match status" value="1"/>
</dbReference>
<protein>
    <submittedName>
        <fullName evidence="8">G2/mitotic-specific cyclin-B3</fullName>
    </submittedName>
</protein>
<dbReference type="PIRSF" id="PIRSF001771">
    <property type="entry name" value="Cyclin_A_B_D_E"/>
    <property type="match status" value="1"/>
</dbReference>
<keyword evidence="2 4" id="KW-0195">Cyclin</keyword>
<dbReference type="InterPro" id="IPR036915">
    <property type="entry name" value="Cyclin-like_sf"/>
</dbReference>
<evidence type="ECO:0000256" key="3">
    <source>
        <dbReference type="ARBA" id="ARBA00023306"/>
    </source>
</evidence>
<feature type="domain" description="Cyclin-like" evidence="5">
    <location>
        <begin position="23"/>
        <end position="109"/>
    </location>
</feature>
<dbReference type="InterPro" id="IPR013763">
    <property type="entry name" value="Cyclin-like_dom"/>
</dbReference>
<name>A0A1I7YG73_9BILA</name>
<dbReference type="InterPro" id="IPR046965">
    <property type="entry name" value="Cyclin_A/B-like"/>
</dbReference>
<dbReference type="Proteomes" id="UP000095287">
    <property type="component" value="Unplaced"/>
</dbReference>
<dbReference type="GO" id="GO:0051301">
    <property type="term" value="P:cell division"/>
    <property type="evidence" value="ECO:0007669"/>
    <property type="project" value="UniProtKB-KW"/>
</dbReference>
<dbReference type="SMART" id="SM00385">
    <property type="entry name" value="CYCLIN"/>
    <property type="match status" value="2"/>
</dbReference>
<dbReference type="WBParaSite" id="L893_g16085.t1">
    <property type="protein sequence ID" value="L893_g16085.t1"/>
    <property type="gene ID" value="L893_g16085"/>
</dbReference>
<dbReference type="InterPro" id="IPR004367">
    <property type="entry name" value="Cyclin_C-dom"/>
</dbReference>
<dbReference type="SMART" id="SM01332">
    <property type="entry name" value="Cyclin_C"/>
    <property type="match status" value="1"/>
</dbReference>
<evidence type="ECO:0000259" key="6">
    <source>
        <dbReference type="SMART" id="SM01332"/>
    </source>
</evidence>
<accession>A0A1I7YG73</accession>
<comment type="similarity">
    <text evidence="4">Belongs to the cyclin family.</text>
</comment>
<proteinExistence type="inferred from homology"/>
<evidence type="ECO:0000256" key="4">
    <source>
        <dbReference type="RuleBase" id="RU000383"/>
    </source>
</evidence>
<dbReference type="InterPro" id="IPR006671">
    <property type="entry name" value="Cyclin_N"/>
</dbReference>
<dbReference type="SUPFAM" id="SSF47954">
    <property type="entry name" value="Cyclin-like"/>
    <property type="match status" value="2"/>
</dbReference>
<organism evidence="7 8">
    <name type="scientific">Steinernema glaseri</name>
    <dbReference type="NCBI Taxonomy" id="37863"/>
    <lineage>
        <taxon>Eukaryota</taxon>
        <taxon>Metazoa</taxon>
        <taxon>Ecdysozoa</taxon>
        <taxon>Nematoda</taxon>
        <taxon>Chromadorea</taxon>
        <taxon>Rhabditida</taxon>
        <taxon>Tylenchina</taxon>
        <taxon>Panagrolaimomorpha</taxon>
        <taxon>Strongyloidoidea</taxon>
        <taxon>Steinernematidae</taxon>
        <taxon>Steinernema</taxon>
    </lineage>
</organism>
<evidence type="ECO:0000313" key="8">
    <source>
        <dbReference type="WBParaSite" id="L893_g16085.t1"/>
    </source>
</evidence>
<dbReference type="GO" id="GO:0016538">
    <property type="term" value="F:cyclin-dependent protein serine/threonine kinase regulator activity"/>
    <property type="evidence" value="ECO:0007669"/>
    <property type="project" value="InterPro"/>
</dbReference>
<evidence type="ECO:0000259" key="5">
    <source>
        <dbReference type="SMART" id="SM00385"/>
    </source>
</evidence>
<evidence type="ECO:0000256" key="1">
    <source>
        <dbReference type="ARBA" id="ARBA00022618"/>
    </source>
</evidence>
<feature type="domain" description="Cyclin C-terminal" evidence="6">
    <location>
        <begin position="118"/>
        <end position="237"/>
    </location>
</feature>
<dbReference type="PANTHER" id="PTHR10177">
    <property type="entry name" value="CYCLINS"/>
    <property type="match status" value="1"/>
</dbReference>
<keyword evidence="7" id="KW-1185">Reference proteome</keyword>
<reference evidence="8" key="1">
    <citation type="submission" date="2016-11" db="UniProtKB">
        <authorList>
            <consortium name="WormBaseParasite"/>
        </authorList>
    </citation>
    <scope>IDENTIFICATION</scope>
</reference>
<keyword evidence="1" id="KW-0132">Cell division</keyword>
<dbReference type="Gene3D" id="1.10.472.10">
    <property type="entry name" value="Cyclin-like"/>
    <property type="match status" value="2"/>
</dbReference>
<dbReference type="GO" id="GO:0044772">
    <property type="term" value="P:mitotic cell cycle phase transition"/>
    <property type="evidence" value="ECO:0007669"/>
    <property type="project" value="InterPro"/>
</dbReference>
<sequence length="239" mass="27578">MKFQVIEYCHQTAALEKRAITVDHLVETARVLDLSQEALFLAVRLLDLFLSKTKEIVKLEDLRVLASSSLLMAAKYIQAPPVHPPTFAMIARNVFTMQDIRETETKILNVMEFELGITNAYSFHREYTWVLKMNKETRDLSRYVLETSQLSMEFTTKRGSLVAAASILLALRMNENTEDWPPVLETYTGYKLEDVEPVARSLKEFMERAPELHPNQRAIFRKYTHGKRSAVAETFFSKP</sequence>
<dbReference type="AlphaFoldDB" id="A0A1I7YG73"/>
<keyword evidence="3" id="KW-0131">Cell cycle</keyword>
<evidence type="ECO:0000313" key="7">
    <source>
        <dbReference type="Proteomes" id="UP000095287"/>
    </source>
</evidence>